<evidence type="ECO:0000256" key="3">
    <source>
        <dbReference type="ARBA" id="ARBA00005164"/>
    </source>
</evidence>
<evidence type="ECO:0000256" key="7">
    <source>
        <dbReference type="ARBA" id="ARBA00022526"/>
    </source>
</evidence>
<evidence type="ECO:0000259" key="17">
    <source>
        <dbReference type="Pfam" id="PF02878"/>
    </source>
</evidence>
<protein>
    <recommendedName>
        <fullName evidence="12">Phosphoglucomutase</fullName>
        <ecNumber evidence="6">5.4.2.2</ecNumber>
    </recommendedName>
    <alternativeName>
        <fullName evidence="14">Alpha-phosphoglucomutase</fullName>
    </alternativeName>
    <alternativeName>
        <fullName evidence="13">Glucose phosphomutase</fullName>
    </alternativeName>
</protein>
<comment type="pathway">
    <text evidence="3">Glycolipid metabolism; diglucosyl-diacylglycerol biosynthesis.</text>
</comment>
<keyword evidence="9 15" id="KW-0479">Metal-binding</keyword>
<dbReference type="InterPro" id="IPR016066">
    <property type="entry name" value="A-D-PHexomutase_CS"/>
</dbReference>
<dbReference type="InterPro" id="IPR005843">
    <property type="entry name" value="A-D-PHexomutase_C"/>
</dbReference>
<sequence>MTWQENWLKWSAASEDDAALQQQMTELSNDELKREHFYRYLEFGTGGMRGELGCGTNRINRYMIRWVTSGVAAYISEQGRQADGVAIAYDSRHFSAEFALESARVLGAAGIKVYLSDTLRPTPELSFMVRELGAAAGIVITASHNPAEYNGFKVYGADGCQITLDVAAKITAYLADVSDLFAIPIADEDKLSQAGLLTKIGVEADEAYLNNVRVVTQNPEMTQKHGAKLKIVYTPLHGTGEKLVTKSLAQAGFSNVSVVQEQAIPDGAFPTVTSPNPEDHAAFTMAIEVSDDADILMATDPDADRIGVAVKNEQGEYQILTGNQLGAILLHYLVTQPTIPTNSALIKTIVTSDLGEKIASRYGVKTYNTLTGFKFIGEKIAEWEATKEAQFLFGYEESYGYLIAPFVRDKDAIQAALLTAEVALEYRLKDQTLFEGLQEIYEQFGYYEESLHTITAKGEEGVAHIQKIMQTMRADTTMNDMIERKEDYQTSVTTTYPTKVEREITLPKSDVLKFHMTNGSWFCIRPSGTEPKCKIYFSCAGETSNEAKQRLNQLEQLILDKIQQI</sequence>
<keyword evidence="7" id="KW-0313">Glucose metabolism</keyword>
<dbReference type="GO" id="GO:0008973">
    <property type="term" value="F:phosphopentomutase activity"/>
    <property type="evidence" value="ECO:0007669"/>
    <property type="project" value="TreeGrafter"/>
</dbReference>
<evidence type="ECO:0000256" key="15">
    <source>
        <dbReference type="RuleBase" id="RU004326"/>
    </source>
</evidence>
<comment type="similarity">
    <text evidence="5 15">Belongs to the phosphohexose mutase family.</text>
</comment>
<evidence type="ECO:0000259" key="16">
    <source>
        <dbReference type="Pfam" id="PF00408"/>
    </source>
</evidence>
<dbReference type="EMBL" id="CP011102">
    <property type="protein sequence ID" value="AQY50882.1"/>
    <property type="molecule type" value="Genomic_DNA"/>
</dbReference>
<evidence type="ECO:0000259" key="19">
    <source>
        <dbReference type="Pfam" id="PF02880"/>
    </source>
</evidence>
<evidence type="ECO:0000256" key="8">
    <source>
        <dbReference type="ARBA" id="ARBA00022553"/>
    </source>
</evidence>
<evidence type="ECO:0000256" key="5">
    <source>
        <dbReference type="ARBA" id="ARBA00010231"/>
    </source>
</evidence>
<keyword evidence="11" id="KW-0413">Isomerase</keyword>
<dbReference type="Gene3D" id="3.30.310.50">
    <property type="entry name" value="Alpha-D-phosphohexomutase, C-terminal domain"/>
    <property type="match status" value="1"/>
</dbReference>
<dbReference type="InterPro" id="IPR016055">
    <property type="entry name" value="A-D-PHexomutase_a/b/a-I/II/III"/>
</dbReference>
<dbReference type="InterPro" id="IPR005846">
    <property type="entry name" value="A-D-PHexomutase_a/b/a-III"/>
</dbReference>
<name>A0A1S7FU08_9LIST</name>
<evidence type="ECO:0000313" key="21">
    <source>
        <dbReference type="Proteomes" id="UP000223060"/>
    </source>
</evidence>
<dbReference type="EC" id="5.4.2.2" evidence="6"/>
<dbReference type="SUPFAM" id="SSF55957">
    <property type="entry name" value="Phosphoglucomutase, C-terminal domain"/>
    <property type="match status" value="1"/>
</dbReference>
<evidence type="ECO:0000256" key="9">
    <source>
        <dbReference type="ARBA" id="ARBA00022723"/>
    </source>
</evidence>
<evidence type="ECO:0000256" key="11">
    <source>
        <dbReference type="ARBA" id="ARBA00023235"/>
    </source>
</evidence>
<comment type="cofactor">
    <cofactor evidence="2">
        <name>Mg(2+)</name>
        <dbReference type="ChEBI" id="CHEBI:18420"/>
    </cofactor>
</comment>
<organism evidence="20 21">
    <name type="scientific">Listeria weihenstephanensis</name>
    <dbReference type="NCBI Taxonomy" id="1006155"/>
    <lineage>
        <taxon>Bacteria</taxon>
        <taxon>Bacillati</taxon>
        <taxon>Bacillota</taxon>
        <taxon>Bacilli</taxon>
        <taxon>Bacillales</taxon>
        <taxon>Listeriaceae</taxon>
        <taxon>Listeria</taxon>
    </lineage>
</organism>
<gene>
    <name evidence="20" type="ORF">UE46_07390</name>
</gene>
<dbReference type="AlphaFoldDB" id="A0A1S7FU08"/>
<dbReference type="InterPro" id="IPR036900">
    <property type="entry name" value="A-D-PHexomutase_C_sf"/>
</dbReference>
<dbReference type="Pfam" id="PF02878">
    <property type="entry name" value="PGM_PMM_I"/>
    <property type="match status" value="1"/>
</dbReference>
<feature type="domain" description="Alpha-D-phosphohexomutase alpha/beta/alpha" evidence="18">
    <location>
        <begin position="208"/>
        <end position="312"/>
    </location>
</feature>
<keyword evidence="21" id="KW-1185">Reference proteome</keyword>
<evidence type="ECO:0000256" key="4">
    <source>
        <dbReference type="ARBA" id="ARBA00005189"/>
    </source>
</evidence>
<dbReference type="Pfam" id="PF02880">
    <property type="entry name" value="PGM_PMM_III"/>
    <property type="match status" value="1"/>
</dbReference>
<evidence type="ECO:0000256" key="13">
    <source>
        <dbReference type="ARBA" id="ARBA00041398"/>
    </source>
</evidence>
<evidence type="ECO:0000256" key="1">
    <source>
        <dbReference type="ARBA" id="ARBA00000443"/>
    </source>
</evidence>
<dbReference type="InterPro" id="IPR005845">
    <property type="entry name" value="A-D-PHexomutase_a/b/a-II"/>
</dbReference>
<comment type="pathway">
    <text evidence="4">Lipid metabolism.</text>
</comment>
<evidence type="ECO:0000259" key="18">
    <source>
        <dbReference type="Pfam" id="PF02879"/>
    </source>
</evidence>
<dbReference type="Proteomes" id="UP000223060">
    <property type="component" value="Chromosome"/>
</dbReference>
<dbReference type="RefSeq" id="WP_036060065.1">
    <property type="nucleotide sequence ID" value="NZ_CP011102.1"/>
</dbReference>
<keyword evidence="8" id="KW-0597">Phosphoprotein</keyword>
<evidence type="ECO:0000256" key="14">
    <source>
        <dbReference type="ARBA" id="ARBA00041467"/>
    </source>
</evidence>
<dbReference type="GO" id="GO:0006166">
    <property type="term" value="P:purine ribonucleoside salvage"/>
    <property type="evidence" value="ECO:0007669"/>
    <property type="project" value="TreeGrafter"/>
</dbReference>
<dbReference type="Pfam" id="PF00408">
    <property type="entry name" value="PGM_PMM_IV"/>
    <property type="match status" value="1"/>
</dbReference>
<dbReference type="Gene3D" id="3.40.120.10">
    <property type="entry name" value="Alpha-D-Glucose-1,6-Bisphosphate, subunit A, domain 3"/>
    <property type="match status" value="3"/>
</dbReference>
<dbReference type="KEGG" id="lwi:UE46_07390"/>
<dbReference type="InterPro" id="IPR005841">
    <property type="entry name" value="Alpha-D-phosphohexomutase_SF"/>
</dbReference>
<dbReference type="PANTHER" id="PTHR45745">
    <property type="entry name" value="PHOSPHOMANNOMUTASE 45A"/>
    <property type="match status" value="1"/>
</dbReference>
<evidence type="ECO:0000256" key="10">
    <source>
        <dbReference type="ARBA" id="ARBA00022842"/>
    </source>
</evidence>
<reference evidence="21" key="1">
    <citation type="submission" date="2015-03" db="EMBL/GenBank/DDBJ databases">
        <authorList>
            <person name="Ferrari E."/>
            <person name="Walter M.C."/>
            <person name="Huptas C."/>
            <person name="Scherer S."/>
            <person name="Mueller-Herbst S."/>
        </authorList>
    </citation>
    <scope>NUCLEOTIDE SEQUENCE [LARGE SCALE GENOMIC DNA]</scope>
    <source>
        <strain evidence="21">LWP01</strain>
    </source>
</reference>
<feature type="domain" description="Alpha-D-phosphohexomutase alpha/beta/alpha" evidence="17">
    <location>
        <begin position="42"/>
        <end position="175"/>
    </location>
</feature>
<dbReference type="PRINTS" id="PR00509">
    <property type="entry name" value="PGMPMM"/>
</dbReference>
<dbReference type="PANTHER" id="PTHR45745:SF1">
    <property type="entry name" value="PHOSPHOGLUCOMUTASE 2B-RELATED"/>
    <property type="match status" value="1"/>
</dbReference>
<feature type="domain" description="Alpha-D-phosphohexomutase C-terminal" evidence="16">
    <location>
        <begin position="503"/>
        <end position="540"/>
    </location>
</feature>
<dbReference type="CDD" id="cd05799">
    <property type="entry name" value="PGM2"/>
    <property type="match status" value="1"/>
</dbReference>
<comment type="catalytic activity">
    <reaction evidence="1">
        <text>alpha-D-glucose 1-phosphate = alpha-D-glucose 6-phosphate</text>
        <dbReference type="Rhea" id="RHEA:23536"/>
        <dbReference type="ChEBI" id="CHEBI:58225"/>
        <dbReference type="ChEBI" id="CHEBI:58601"/>
        <dbReference type="EC" id="5.4.2.2"/>
    </reaction>
</comment>
<dbReference type="GO" id="GO:0000287">
    <property type="term" value="F:magnesium ion binding"/>
    <property type="evidence" value="ECO:0007669"/>
    <property type="project" value="InterPro"/>
</dbReference>
<dbReference type="Pfam" id="PF02879">
    <property type="entry name" value="PGM_PMM_II"/>
    <property type="match status" value="1"/>
</dbReference>
<feature type="domain" description="Alpha-D-phosphohexomutase alpha/beta/alpha" evidence="19">
    <location>
        <begin position="322"/>
        <end position="442"/>
    </location>
</feature>
<dbReference type="SUPFAM" id="SSF53738">
    <property type="entry name" value="Phosphoglucomutase, first 3 domains"/>
    <property type="match status" value="3"/>
</dbReference>
<proteinExistence type="inferred from homology"/>
<dbReference type="PROSITE" id="PS00710">
    <property type="entry name" value="PGM_PMM"/>
    <property type="match status" value="1"/>
</dbReference>
<keyword evidence="10 15" id="KW-0460">Magnesium</keyword>
<dbReference type="GO" id="GO:0006006">
    <property type="term" value="P:glucose metabolic process"/>
    <property type="evidence" value="ECO:0007669"/>
    <property type="project" value="UniProtKB-KW"/>
</dbReference>
<evidence type="ECO:0000256" key="2">
    <source>
        <dbReference type="ARBA" id="ARBA00001946"/>
    </source>
</evidence>
<dbReference type="InterPro" id="IPR005844">
    <property type="entry name" value="A-D-PHexomutase_a/b/a-I"/>
</dbReference>
<evidence type="ECO:0000256" key="6">
    <source>
        <dbReference type="ARBA" id="ARBA00012728"/>
    </source>
</evidence>
<dbReference type="GO" id="GO:0004614">
    <property type="term" value="F:phosphoglucomutase activity"/>
    <property type="evidence" value="ECO:0007669"/>
    <property type="project" value="UniProtKB-EC"/>
</dbReference>
<evidence type="ECO:0000313" key="20">
    <source>
        <dbReference type="EMBL" id="AQY50882.1"/>
    </source>
</evidence>
<accession>A0A1S7FU08</accession>
<evidence type="ECO:0000256" key="12">
    <source>
        <dbReference type="ARBA" id="ARBA00039995"/>
    </source>
</evidence>
<keyword evidence="7" id="KW-0119">Carbohydrate metabolism</keyword>